<keyword evidence="2" id="KW-0479">Metal-binding</keyword>
<dbReference type="PANTHER" id="PTHR11639:SF142">
    <property type="entry name" value="PROTEIN S100-B"/>
    <property type="match status" value="1"/>
</dbReference>
<dbReference type="GO" id="GO:0005737">
    <property type="term" value="C:cytoplasm"/>
    <property type="evidence" value="ECO:0007669"/>
    <property type="project" value="TreeGrafter"/>
</dbReference>
<dbReference type="InterPro" id="IPR002048">
    <property type="entry name" value="EF_hand_dom"/>
</dbReference>
<keyword evidence="4" id="KW-0106">Calcium</keyword>
<accession>A0A8C3T3M1</accession>
<dbReference type="GO" id="GO:0005634">
    <property type="term" value="C:nucleus"/>
    <property type="evidence" value="ECO:0007669"/>
    <property type="project" value="TreeGrafter"/>
</dbReference>
<dbReference type="GO" id="GO:0046914">
    <property type="term" value="F:transition metal ion binding"/>
    <property type="evidence" value="ECO:0007669"/>
    <property type="project" value="InterPro"/>
</dbReference>
<evidence type="ECO:0000313" key="7">
    <source>
        <dbReference type="Proteomes" id="UP000694403"/>
    </source>
</evidence>
<dbReference type="InterPro" id="IPR001751">
    <property type="entry name" value="S100/CaBP7/8-like_CS"/>
</dbReference>
<dbReference type="Pfam" id="PF01023">
    <property type="entry name" value="S_100"/>
    <property type="match status" value="1"/>
</dbReference>
<dbReference type="Ensembl" id="ENSCSRT00000024524.1">
    <property type="protein sequence ID" value="ENSCSRP00000023506.1"/>
    <property type="gene ID" value="ENSCSRG00000017664.1"/>
</dbReference>
<dbReference type="GO" id="GO:0043123">
    <property type="term" value="P:positive regulation of canonical NF-kappaB signal transduction"/>
    <property type="evidence" value="ECO:0007669"/>
    <property type="project" value="TreeGrafter"/>
</dbReference>
<keyword evidence="7" id="KW-1185">Reference proteome</keyword>
<dbReference type="GO" id="GO:0044548">
    <property type="term" value="F:S100 protein binding"/>
    <property type="evidence" value="ECO:0007669"/>
    <property type="project" value="TreeGrafter"/>
</dbReference>
<feature type="domain" description="EF-hand" evidence="5">
    <location>
        <begin position="49"/>
        <end position="84"/>
    </location>
</feature>
<evidence type="ECO:0000313" key="6">
    <source>
        <dbReference type="Ensembl" id="ENSCSRP00000023506.1"/>
    </source>
</evidence>
<dbReference type="GO" id="GO:0048306">
    <property type="term" value="F:calcium-dependent protein binding"/>
    <property type="evidence" value="ECO:0007669"/>
    <property type="project" value="TreeGrafter"/>
</dbReference>
<name>A0A8C3T3M1_CHESE</name>
<dbReference type="PROSITE" id="PS00303">
    <property type="entry name" value="S100_CABP"/>
    <property type="match status" value="1"/>
</dbReference>
<dbReference type="Gene3D" id="1.10.238.10">
    <property type="entry name" value="EF-hand"/>
    <property type="match status" value="1"/>
</dbReference>
<keyword evidence="3" id="KW-0677">Repeat</keyword>
<evidence type="ECO:0000256" key="2">
    <source>
        <dbReference type="ARBA" id="ARBA00022723"/>
    </source>
</evidence>
<evidence type="ECO:0000256" key="1">
    <source>
        <dbReference type="ARBA" id="ARBA00007323"/>
    </source>
</evidence>
<reference evidence="6" key="1">
    <citation type="submission" date="2025-08" db="UniProtKB">
        <authorList>
            <consortium name="Ensembl"/>
        </authorList>
    </citation>
    <scope>IDENTIFICATION</scope>
</reference>
<dbReference type="CDD" id="cd00213">
    <property type="entry name" value="S-100"/>
    <property type="match status" value="1"/>
</dbReference>
<dbReference type="GO" id="GO:0005509">
    <property type="term" value="F:calcium ion binding"/>
    <property type="evidence" value="ECO:0007669"/>
    <property type="project" value="InterPro"/>
</dbReference>
<evidence type="ECO:0000256" key="3">
    <source>
        <dbReference type="ARBA" id="ARBA00022737"/>
    </source>
</evidence>
<dbReference type="PROSITE" id="PS50222">
    <property type="entry name" value="EF_HAND_2"/>
    <property type="match status" value="1"/>
</dbReference>
<dbReference type="SUPFAM" id="SSF47473">
    <property type="entry name" value="EF-hand"/>
    <property type="match status" value="1"/>
</dbReference>
<dbReference type="GO" id="GO:0008284">
    <property type="term" value="P:positive regulation of cell population proliferation"/>
    <property type="evidence" value="ECO:0007669"/>
    <property type="project" value="TreeGrafter"/>
</dbReference>
<dbReference type="AlphaFoldDB" id="A0A8C3T3M1"/>
<evidence type="ECO:0000259" key="5">
    <source>
        <dbReference type="PROSITE" id="PS50222"/>
    </source>
</evidence>
<dbReference type="GO" id="GO:0050786">
    <property type="term" value="F:RAGE receptor binding"/>
    <property type="evidence" value="ECO:0007669"/>
    <property type="project" value="TreeGrafter"/>
</dbReference>
<organism evidence="6 7">
    <name type="scientific">Chelydra serpentina</name>
    <name type="common">Snapping turtle</name>
    <name type="synonym">Testudo serpentina</name>
    <dbReference type="NCBI Taxonomy" id="8475"/>
    <lineage>
        <taxon>Eukaryota</taxon>
        <taxon>Metazoa</taxon>
        <taxon>Chordata</taxon>
        <taxon>Craniata</taxon>
        <taxon>Vertebrata</taxon>
        <taxon>Euteleostomi</taxon>
        <taxon>Archelosauria</taxon>
        <taxon>Testudinata</taxon>
        <taxon>Testudines</taxon>
        <taxon>Cryptodira</taxon>
        <taxon>Durocryptodira</taxon>
        <taxon>Americhelydia</taxon>
        <taxon>Chelydroidea</taxon>
        <taxon>Chelydridae</taxon>
        <taxon>Chelydra</taxon>
    </lineage>
</organism>
<dbReference type="PANTHER" id="PTHR11639">
    <property type="entry name" value="S100 CALCIUM-BINDING PROTEIN"/>
    <property type="match status" value="1"/>
</dbReference>
<proteinExistence type="inferred from homology"/>
<dbReference type="InterPro" id="IPR034325">
    <property type="entry name" value="S-100_dom"/>
</dbReference>
<dbReference type="Proteomes" id="UP000694403">
    <property type="component" value="Unplaced"/>
</dbReference>
<protein>
    <recommendedName>
        <fullName evidence="5">EF-hand domain-containing protein</fullName>
    </recommendedName>
</protein>
<dbReference type="GO" id="GO:0005615">
    <property type="term" value="C:extracellular space"/>
    <property type="evidence" value="ECO:0007669"/>
    <property type="project" value="TreeGrafter"/>
</dbReference>
<dbReference type="SMART" id="SM01394">
    <property type="entry name" value="S_100"/>
    <property type="match status" value="1"/>
</dbReference>
<dbReference type="InterPro" id="IPR011992">
    <property type="entry name" value="EF-hand-dom_pair"/>
</dbReference>
<reference evidence="6" key="2">
    <citation type="submission" date="2025-09" db="UniProtKB">
        <authorList>
            <consortium name="Ensembl"/>
        </authorList>
    </citation>
    <scope>IDENTIFICATION</scope>
</reference>
<dbReference type="InterPro" id="IPR013787">
    <property type="entry name" value="S100_Ca-bd_sub"/>
</dbReference>
<comment type="similarity">
    <text evidence="1">Belongs to the S-100 family.</text>
</comment>
<sequence length="92" mass="10425">MSSIRPALTALERALLSTMAVFHTYSGCRGSLRKVDLKTLINRELRQFVQVSTLEQLFRDLDTNGDLRIDFQEYATLVAMVTSARGTFLVQK</sequence>
<dbReference type="SMART" id="SM00054">
    <property type="entry name" value="EFh"/>
    <property type="match status" value="1"/>
</dbReference>
<evidence type="ECO:0000256" key="4">
    <source>
        <dbReference type="ARBA" id="ARBA00022837"/>
    </source>
</evidence>